<feature type="signal peptide" evidence="2">
    <location>
        <begin position="1"/>
        <end position="25"/>
    </location>
</feature>
<sequence length="94" mass="9935">MFRRLHLAAVLALGVAGFGAAPALAQQSTLEGAQQQAVEGIAKLLQALQLFVKSVPQFSAPEVLPNGDIIIRRIHPENAPAPTPPKDDRDSTST</sequence>
<accession>A0ABU0YFC0</accession>
<evidence type="ECO:0000256" key="1">
    <source>
        <dbReference type="SAM" id="MobiDB-lite"/>
    </source>
</evidence>
<gene>
    <name evidence="3" type="ORF">Q8A70_01890</name>
</gene>
<feature type="compositionally biased region" description="Basic and acidic residues" evidence="1">
    <location>
        <begin position="85"/>
        <end position="94"/>
    </location>
</feature>
<evidence type="ECO:0000313" key="3">
    <source>
        <dbReference type="EMBL" id="MDQ7246394.1"/>
    </source>
</evidence>
<keyword evidence="2" id="KW-0732">Signal</keyword>
<comment type="caution">
    <text evidence="3">The sequence shown here is derived from an EMBL/GenBank/DDBJ whole genome shotgun (WGS) entry which is preliminary data.</text>
</comment>
<feature type="region of interest" description="Disordered" evidence="1">
    <location>
        <begin position="74"/>
        <end position="94"/>
    </location>
</feature>
<proteinExistence type="predicted"/>
<feature type="chain" id="PRO_5045645719" evidence="2">
    <location>
        <begin position="26"/>
        <end position="94"/>
    </location>
</feature>
<reference evidence="4" key="1">
    <citation type="submission" date="2023-08" db="EMBL/GenBank/DDBJ databases">
        <title>Rhodospirillaceae gen. nov., a novel taxon isolated from the Yangtze River Yuezi River estuary sludge.</title>
        <authorList>
            <person name="Ruan L."/>
        </authorList>
    </citation>
    <scope>NUCLEOTIDE SEQUENCE [LARGE SCALE GENOMIC DNA]</scope>
    <source>
        <strain evidence="4">R-7</strain>
    </source>
</reference>
<dbReference type="RefSeq" id="WP_379953779.1">
    <property type="nucleotide sequence ID" value="NZ_JAUYVI010000001.1"/>
</dbReference>
<protein>
    <submittedName>
        <fullName evidence="3">Uncharacterized protein</fullName>
    </submittedName>
</protein>
<evidence type="ECO:0000313" key="4">
    <source>
        <dbReference type="Proteomes" id="UP001230156"/>
    </source>
</evidence>
<organism evidence="3 4">
    <name type="scientific">Dongia sedimenti</name>
    <dbReference type="NCBI Taxonomy" id="3064282"/>
    <lineage>
        <taxon>Bacteria</taxon>
        <taxon>Pseudomonadati</taxon>
        <taxon>Pseudomonadota</taxon>
        <taxon>Alphaproteobacteria</taxon>
        <taxon>Rhodospirillales</taxon>
        <taxon>Dongiaceae</taxon>
        <taxon>Dongia</taxon>
    </lineage>
</organism>
<dbReference type="Proteomes" id="UP001230156">
    <property type="component" value="Unassembled WGS sequence"/>
</dbReference>
<dbReference type="EMBL" id="JAUYVI010000001">
    <property type="protein sequence ID" value="MDQ7246394.1"/>
    <property type="molecule type" value="Genomic_DNA"/>
</dbReference>
<keyword evidence="4" id="KW-1185">Reference proteome</keyword>
<evidence type="ECO:0000256" key="2">
    <source>
        <dbReference type="SAM" id="SignalP"/>
    </source>
</evidence>
<name>A0ABU0YFC0_9PROT</name>